<feature type="domain" description="Copper amine oxidase-like N-terminal" evidence="2">
    <location>
        <begin position="52"/>
        <end position="150"/>
    </location>
</feature>
<dbReference type="InterPro" id="IPR050491">
    <property type="entry name" value="AmpC-like"/>
</dbReference>
<sequence>MRKLHTQQSVSGIYSSMIRVLFALILCAAPVLGQAGGTASAAQSTQAVHIEVNGEQQFWKNAPLIIQGTTFVPLRDVVQSVNGTLKWDSHTQTATIMVGRDKLVLQTGSTSIHVNQVSLTAPVSSRNVNGTLMVPVRAMANALKADIKVQRTASDQMSVNIVTDQVSQLEPDVVSVDTYLREINYPGMALIARNGEILLKQGYGLADAQTLNRPDQKTRIASLSKSFTAASILSLAEAGKLDVQDPISTYISGIPKGDQITLHMLLSQTSGLPSAFGRGEDVTLEETVEEIRHKTLKFEPGSAYLYSNSGYVLLAYVVEQVSGMSYADYVQRTIFSPLGMNNSGEASRKVHTNSGFVQQDNAWVTAPYYVSQSGSGTIYSTVDDLLQWDRALYTNEILSQDTIETMYQPYSDKNYGYAWILKKNGPKRTVFHNGSGGGFSTAFSRNLSDDITIILLGNHAGMDMTSLLNEVEVRTAKVLQLK</sequence>
<dbReference type="InterPro" id="IPR012854">
    <property type="entry name" value="Cu_amine_oxidase-like_N"/>
</dbReference>
<dbReference type="RefSeq" id="WP_111272986.1">
    <property type="nucleotide sequence ID" value="NZ_QKWW01000086.1"/>
</dbReference>
<dbReference type="InterPro" id="IPR036582">
    <property type="entry name" value="Mao_N_sf"/>
</dbReference>
<comment type="caution">
    <text evidence="3">The sequence shown here is derived from an EMBL/GenBank/DDBJ whole genome shotgun (WGS) entry which is preliminary data.</text>
</comment>
<evidence type="ECO:0000259" key="2">
    <source>
        <dbReference type="Pfam" id="PF07833"/>
    </source>
</evidence>
<evidence type="ECO:0008006" key="5">
    <source>
        <dbReference type="Google" id="ProtNLM"/>
    </source>
</evidence>
<dbReference type="InterPro" id="IPR001466">
    <property type="entry name" value="Beta-lactam-related"/>
</dbReference>
<dbReference type="AlphaFoldDB" id="A0A2W6P3P9"/>
<evidence type="ECO:0000259" key="1">
    <source>
        <dbReference type="Pfam" id="PF00144"/>
    </source>
</evidence>
<dbReference type="Gene3D" id="3.30.457.10">
    <property type="entry name" value="Copper amine oxidase-like, N-terminal domain"/>
    <property type="match status" value="1"/>
</dbReference>
<name>A0A2W6P3P9_9BACL</name>
<dbReference type="EMBL" id="QKWW01000086">
    <property type="protein sequence ID" value="PZT52826.1"/>
    <property type="molecule type" value="Genomic_DNA"/>
</dbReference>
<dbReference type="Gene3D" id="3.40.710.10">
    <property type="entry name" value="DD-peptidase/beta-lactamase superfamily"/>
    <property type="match status" value="1"/>
</dbReference>
<evidence type="ECO:0000313" key="4">
    <source>
        <dbReference type="Proteomes" id="UP000249204"/>
    </source>
</evidence>
<accession>A0A2W6P3P9</accession>
<proteinExistence type="predicted"/>
<dbReference type="SUPFAM" id="SSF55383">
    <property type="entry name" value="Copper amine oxidase, domain N"/>
    <property type="match status" value="1"/>
</dbReference>
<dbReference type="Pfam" id="PF00144">
    <property type="entry name" value="Beta-lactamase"/>
    <property type="match status" value="1"/>
</dbReference>
<organism evidence="3 4">
    <name type="scientific">Paenibacillus silvae</name>
    <dbReference type="NCBI Taxonomy" id="1325358"/>
    <lineage>
        <taxon>Bacteria</taxon>
        <taxon>Bacillati</taxon>
        <taxon>Bacillota</taxon>
        <taxon>Bacilli</taxon>
        <taxon>Bacillales</taxon>
        <taxon>Paenibacillaceae</taxon>
        <taxon>Paenibacillus</taxon>
    </lineage>
</organism>
<dbReference type="InterPro" id="IPR012338">
    <property type="entry name" value="Beta-lactam/transpept-like"/>
</dbReference>
<protein>
    <recommendedName>
        <fullName evidence="5">Serine hydrolase</fullName>
    </recommendedName>
</protein>
<dbReference type="Pfam" id="PF07833">
    <property type="entry name" value="Cu_amine_oxidN1"/>
    <property type="match status" value="1"/>
</dbReference>
<gene>
    <name evidence="3" type="ORF">DN757_25465</name>
</gene>
<feature type="domain" description="Beta-lactamase-related" evidence="1">
    <location>
        <begin position="179"/>
        <end position="461"/>
    </location>
</feature>
<evidence type="ECO:0000313" key="3">
    <source>
        <dbReference type="EMBL" id="PZT52826.1"/>
    </source>
</evidence>
<dbReference type="PANTHER" id="PTHR46825:SF9">
    <property type="entry name" value="BETA-LACTAMASE-RELATED DOMAIN-CONTAINING PROTEIN"/>
    <property type="match status" value="1"/>
</dbReference>
<dbReference type="SUPFAM" id="SSF56601">
    <property type="entry name" value="beta-lactamase/transpeptidase-like"/>
    <property type="match status" value="1"/>
</dbReference>
<reference evidence="3 4" key="1">
    <citation type="submission" date="2018-06" db="EMBL/GenBank/DDBJ databases">
        <title>Isolation of heavy metals resistant Paenibacillus silvae NC2 from Gold-Copper mine in ZiJin, China.</title>
        <authorList>
            <person name="Xu J."/>
            <person name="Mazhar H.S."/>
            <person name="Rensing C."/>
        </authorList>
    </citation>
    <scope>NUCLEOTIDE SEQUENCE [LARGE SCALE GENOMIC DNA]</scope>
    <source>
        <strain evidence="3 4">NC2</strain>
    </source>
</reference>
<dbReference type="Proteomes" id="UP000249204">
    <property type="component" value="Unassembled WGS sequence"/>
</dbReference>
<dbReference type="PANTHER" id="PTHR46825">
    <property type="entry name" value="D-ALANYL-D-ALANINE-CARBOXYPEPTIDASE/ENDOPEPTIDASE AMPH"/>
    <property type="match status" value="1"/>
</dbReference>